<dbReference type="EC" id="7.1.1.2" evidence="11"/>
<evidence type="ECO:0000256" key="12">
    <source>
        <dbReference type="SAM" id="Phobius"/>
    </source>
</evidence>
<dbReference type="GO" id="GO:0003954">
    <property type="term" value="F:NADH dehydrogenase activity"/>
    <property type="evidence" value="ECO:0007669"/>
    <property type="project" value="TreeGrafter"/>
</dbReference>
<keyword evidence="10" id="KW-0520">NAD</keyword>
<dbReference type="HAMAP" id="MF_01350">
    <property type="entry name" value="NDH1_NuoH"/>
    <property type="match status" value="1"/>
</dbReference>
<keyword evidence="5" id="KW-0813">Transport</keyword>
<evidence type="ECO:0000256" key="1">
    <source>
        <dbReference type="ARBA" id="ARBA00003257"/>
    </source>
</evidence>
<dbReference type="Pfam" id="PF00146">
    <property type="entry name" value="NADHdh"/>
    <property type="match status" value="1"/>
</dbReference>
<feature type="transmembrane region" description="Helical" evidence="12">
    <location>
        <begin position="224"/>
        <end position="245"/>
    </location>
</feature>
<feature type="transmembrane region" description="Helical" evidence="12">
    <location>
        <begin position="106"/>
        <end position="127"/>
    </location>
</feature>
<organism evidence="13">
    <name type="scientific">Pleonexes koreana</name>
    <dbReference type="NCBI Taxonomy" id="2663336"/>
    <lineage>
        <taxon>Eukaryota</taxon>
        <taxon>Metazoa</taxon>
        <taxon>Ecdysozoa</taxon>
        <taxon>Arthropoda</taxon>
        <taxon>Crustacea</taxon>
        <taxon>Multicrustacea</taxon>
        <taxon>Malacostraca</taxon>
        <taxon>Eumalacostraca</taxon>
        <taxon>Peracarida</taxon>
        <taxon>Amphipoda</taxon>
        <taxon>Senticaudata</taxon>
        <taxon>Corophiida</taxon>
        <taxon>Corophiidira</taxon>
        <taxon>Corophioidea</taxon>
        <taxon>Ampithoidae</taxon>
        <taxon>Pleonexes</taxon>
    </lineage>
</organism>
<evidence type="ECO:0000313" key="13">
    <source>
        <dbReference type="EMBL" id="QFX74894.1"/>
    </source>
</evidence>
<feature type="transmembrane region" description="Helical" evidence="12">
    <location>
        <begin position="175"/>
        <end position="195"/>
    </location>
</feature>
<keyword evidence="7 12" id="KW-1133">Transmembrane helix</keyword>
<geneLocation type="mitochondrion" evidence="13"/>
<accession>A0A5P9W7T7</accession>
<feature type="transmembrane region" description="Helical" evidence="12">
    <location>
        <begin position="281"/>
        <end position="301"/>
    </location>
</feature>
<dbReference type="EMBL" id="MK265245">
    <property type="protein sequence ID" value="QFX74894.1"/>
    <property type="molecule type" value="Genomic_DNA"/>
</dbReference>
<feature type="transmembrane region" description="Helical" evidence="12">
    <location>
        <begin position="6"/>
        <end position="27"/>
    </location>
</feature>
<comment type="subcellular location">
    <subcellularLocation>
        <location evidence="10">Mitochondrion inner membrane</location>
        <topology evidence="10">Multi-pass membrane protein</topology>
    </subcellularLocation>
    <subcellularLocation>
        <location evidence="2">Mitochondrion membrane</location>
        <topology evidence="2">Multi-pass membrane protein</topology>
    </subcellularLocation>
</comment>
<evidence type="ECO:0000256" key="5">
    <source>
        <dbReference type="ARBA" id="ARBA00022448"/>
    </source>
</evidence>
<evidence type="ECO:0000256" key="3">
    <source>
        <dbReference type="ARBA" id="ARBA00010535"/>
    </source>
</evidence>
<dbReference type="GO" id="GO:0008137">
    <property type="term" value="F:NADH dehydrogenase (ubiquinone) activity"/>
    <property type="evidence" value="ECO:0007669"/>
    <property type="project" value="UniProtKB-EC"/>
</dbReference>
<evidence type="ECO:0000256" key="10">
    <source>
        <dbReference type="RuleBase" id="RU000471"/>
    </source>
</evidence>
<keyword evidence="8 11" id="KW-0830">Ubiquinone</keyword>
<keyword evidence="11 13" id="KW-0496">Mitochondrion</keyword>
<evidence type="ECO:0000256" key="6">
    <source>
        <dbReference type="ARBA" id="ARBA00022692"/>
    </source>
</evidence>
<protein>
    <recommendedName>
        <fullName evidence="4 11">NADH-ubiquinone oxidoreductase chain 1</fullName>
        <ecNumber evidence="11">7.1.1.2</ecNumber>
    </recommendedName>
</protein>
<keyword evidence="6 10" id="KW-0812">Transmembrane</keyword>
<feature type="transmembrane region" description="Helical" evidence="12">
    <location>
        <begin position="251"/>
        <end position="269"/>
    </location>
</feature>
<evidence type="ECO:0000256" key="7">
    <source>
        <dbReference type="ARBA" id="ARBA00022989"/>
    </source>
</evidence>
<keyword evidence="9 12" id="KW-0472">Membrane</keyword>
<dbReference type="PANTHER" id="PTHR11432">
    <property type="entry name" value="NADH DEHYDROGENASE SUBUNIT 1"/>
    <property type="match status" value="1"/>
</dbReference>
<dbReference type="GO" id="GO:0005743">
    <property type="term" value="C:mitochondrial inner membrane"/>
    <property type="evidence" value="ECO:0007669"/>
    <property type="project" value="UniProtKB-SubCell"/>
</dbReference>
<comment type="function">
    <text evidence="1">Core subunit of the mitochondrial membrane respiratory chain NADH dehydrogenase (Complex I) that is believed to belong to the minimal assembly required for catalysis. Complex I functions in the transfer of electrons from NADH to the respiratory chain. The immediate electron acceptor for the enzyme is believed to be ubiquinone.</text>
</comment>
<proteinExistence type="inferred from homology"/>
<comment type="catalytic activity">
    <reaction evidence="11">
        <text>a ubiquinone + NADH + 5 H(+)(in) = a ubiquinol + NAD(+) + 4 H(+)(out)</text>
        <dbReference type="Rhea" id="RHEA:29091"/>
        <dbReference type="Rhea" id="RHEA-COMP:9565"/>
        <dbReference type="Rhea" id="RHEA-COMP:9566"/>
        <dbReference type="ChEBI" id="CHEBI:15378"/>
        <dbReference type="ChEBI" id="CHEBI:16389"/>
        <dbReference type="ChEBI" id="CHEBI:17976"/>
        <dbReference type="ChEBI" id="CHEBI:57540"/>
        <dbReference type="ChEBI" id="CHEBI:57945"/>
        <dbReference type="EC" id="7.1.1.2"/>
    </reaction>
</comment>
<dbReference type="AlphaFoldDB" id="A0A5P9W7T7"/>
<evidence type="ECO:0000256" key="9">
    <source>
        <dbReference type="ARBA" id="ARBA00023136"/>
    </source>
</evidence>
<dbReference type="PANTHER" id="PTHR11432:SF3">
    <property type="entry name" value="NADH-UBIQUINONE OXIDOREDUCTASE CHAIN 1"/>
    <property type="match status" value="1"/>
</dbReference>
<evidence type="ECO:0000256" key="2">
    <source>
        <dbReference type="ARBA" id="ARBA00004225"/>
    </source>
</evidence>
<evidence type="ECO:0000256" key="11">
    <source>
        <dbReference type="RuleBase" id="RU000473"/>
    </source>
</evidence>
<dbReference type="PROSITE" id="PS00667">
    <property type="entry name" value="COMPLEX1_ND1_1"/>
    <property type="match status" value="1"/>
</dbReference>
<dbReference type="InterPro" id="IPR001694">
    <property type="entry name" value="NADH_UbQ_OxRdtase_su1/FPO"/>
</dbReference>
<dbReference type="GO" id="GO:0009060">
    <property type="term" value="P:aerobic respiration"/>
    <property type="evidence" value="ECO:0007669"/>
    <property type="project" value="TreeGrafter"/>
</dbReference>
<feature type="transmembrane region" description="Helical" evidence="12">
    <location>
        <begin position="72"/>
        <end position="100"/>
    </location>
</feature>
<reference evidence="13" key="1">
    <citation type="journal article" date="2019" name="Mitochondrial DNA Part B Resour">
        <title>The complete mitochondrial genome of Pleonexes koreana (Kim &amp; Kim, 1988) (Crustacea: Amphipoda: Ampithoidae).</title>
        <authorList>
            <person name="Lee S.-H."/>
            <person name="Wongkamhaeng K."/>
            <person name="Lee S.-H."/>
            <person name="Shin M.-H."/>
        </authorList>
    </citation>
    <scope>NUCLEOTIDE SEQUENCE</scope>
</reference>
<comment type="similarity">
    <text evidence="3 10">Belongs to the complex I subunit 1 family.</text>
</comment>
<dbReference type="InterPro" id="IPR018086">
    <property type="entry name" value="NADH_UbQ_OxRdtase_su1_CS"/>
</dbReference>
<name>A0A5P9W7T7_9CRUS</name>
<feature type="transmembrane region" description="Helical" evidence="12">
    <location>
        <begin position="148"/>
        <end position="169"/>
    </location>
</feature>
<sequence length="306" mass="34844">MEYITVILNYTLLVICVPVTVAFVALLEQKVLGGIQIRLGPSKVGYWGLLQSFADAVKLFLKEVSAPRMSNFSFFFCMPIMSLFLVLFLWVVFPLIFGGISFELGIFFFFCVSGVGVFPILVSGWTSNSKYSLLGGMRSVAQMISYEVSLAVVLLSLIWVSCSLNFLLIVENYKFCWGILIFLPLALIWFASSLAETNRTPYDFSEGESELVSGFNTEYSSGGFTLIFMAEYASIIFMSFLFSVFFLTSSVNMVLIIKGFLIVFLFIWVRGTMPRFRYDKLMYLSWKSFLPISLLCLYYYLMMYSI</sequence>
<gene>
    <name evidence="13" type="primary">ND1</name>
</gene>
<evidence type="ECO:0000256" key="4">
    <source>
        <dbReference type="ARBA" id="ARBA00021009"/>
    </source>
</evidence>
<evidence type="ECO:0000256" key="8">
    <source>
        <dbReference type="ARBA" id="ARBA00023075"/>
    </source>
</evidence>